<proteinExistence type="predicted"/>
<accession>A0A1L8TEF0</accession>
<name>A0A1L8TEF0_9ENTE</name>
<sequence length="50" mass="5506">MADVQNNPIDAVQRASAIIAAAYQCDESLETRIVIQLEIDRLSSLVNLAY</sequence>
<protein>
    <submittedName>
        <fullName evidence="1">Uncharacterized protein</fullName>
    </submittedName>
</protein>
<reference evidence="1 2" key="1">
    <citation type="submission" date="2014-12" db="EMBL/GenBank/DDBJ databases">
        <title>Draft genome sequences of 29 type strains of Enterococci.</title>
        <authorList>
            <person name="Zhong Z."/>
            <person name="Sun Z."/>
            <person name="Liu W."/>
            <person name="Zhang W."/>
            <person name="Zhang H."/>
        </authorList>
    </citation>
    <scope>NUCLEOTIDE SEQUENCE [LARGE SCALE GENOMIC DNA]</scope>
    <source>
        <strain evidence="1 2">DSM 17122</strain>
    </source>
</reference>
<comment type="caution">
    <text evidence="1">The sequence shown here is derived from an EMBL/GenBank/DDBJ whole genome shotgun (WGS) entry which is preliminary data.</text>
</comment>
<evidence type="ECO:0000313" key="2">
    <source>
        <dbReference type="Proteomes" id="UP000182077"/>
    </source>
</evidence>
<gene>
    <name evidence="1" type="ORF">RV04_GL000758</name>
</gene>
<dbReference type="Proteomes" id="UP000182077">
    <property type="component" value="Unassembled WGS sequence"/>
</dbReference>
<keyword evidence="2" id="KW-1185">Reference proteome</keyword>
<dbReference type="AlphaFoldDB" id="A0A1L8TEF0"/>
<dbReference type="EMBL" id="JXKQ01000017">
    <property type="protein sequence ID" value="OJG42699.1"/>
    <property type="molecule type" value="Genomic_DNA"/>
</dbReference>
<organism evidence="1 2">
    <name type="scientific">Enterococcus hermanniensis</name>
    <dbReference type="NCBI Taxonomy" id="249189"/>
    <lineage>
        <taxon>Bacteria</taxon>
        <taxon>Bacillati</taxon>
        <taxon>Bacillota</taxon>
        <taxon>Bacilli</taxon>
        <taxon>Lactobacillales</taxon>
        <taxon>Enterococcaceae</taxon>
        <taxon>Enterococcus</taxon>
    </lineage>
</organism>
<evidence type="ECO:0000313" key="1">
    <source>
        <dbReference type="EMBL" id="OJG42699.1"/>
    </source>
</evidence>